<dbReference type="Gene3D" id="1.20.5.500">
    <property type="entry name" value="Single helix bin"/>
    <property type="match status" value="1"/>
</dbReference>
<dbReference type="InterPro" id="IPR003054">
    <property type="entry name" value="Keratin_II"/>
</dbReference>
<proteinExistence type="inferred from homology"/>
<dbReference type="FunFam" id="1.20.5.500:FF:000001">
    <property type="entry name" value="Type II keratin 23"/>
    <property type="match status" value="1"/>
</dbReference>
<reference evidence="7" key="1">
    <citation type="submission" date="2025-08" db="UniProtKB">
        <authorList>
            <consortium name="Ensembl"/>
        </authorList>
    </citation>
    <scope>IDENTIFICATION</scope>
</reference>
<dbReference type="SUPFAM" id="SSF64593">
    <property type="entry name" value="Intermediate filament protein, coiled coil region"/>
    <property type="match status" value="3"/>
</dbReference>
<evidence type="ECO:0000313" key="8">
    <source>
        <dbReference type="Proteomes" id="UP000472274"/>
    </source>
</evidence>
<dbReference type="PANTHER" id="PTHR45616:SF69">
    <property type="entry name" value="IF ROD DOMAIN-CONTAINING PROTEIN-RELATED"/>
    <property type="match status" value="1"/>
</dbReference>
<evidence type="ECO:0000256" key="3">
    <source>
        <dbReference type="ARBA" id="ARBA00061646"/>
    </source>
</evidence>
<evidence type="ECO:0000256" key="1">
    <source>
        <dbReference type="ARBA" id="ARBA00022754"/>
    </source>
</evidence>
<reference evidence="7" key="2">
    <citation type="submission" date="2025-09" db="UniProtKB">
        <authorList>
            <consortium name="Ensembl"/>
        </authorList>
    </citation>
    <scope>IDENTIFICATION</scope>
</reference>
<dbReference type="AlphaFoldDB" id="A0A674J1Z1"/>
<keyword evidence="8" id="KW-1185">Reference proteome</keyword>
<dbReference type="PROSITE" id="PS00226">
    <property type="entry name" value="IF_ROD_1"/>
    <property type="match status" value="1"/>
</dbReference>
<dbReference type="PRINTS" id="PR01276">
    <property type="entry name" value="TYPE2KERATIN"/>
</dbReference>
<evidence type="ECO:0000256" key="4">
    <source>
        <dbReference type="RuleBase" id="RU000685"/>
    </source>
</evidence>
<name>A0A674J1Z1_9SAUR</name>
<evidence type="ECO:0000256" key="5">
    <source>
        <dbReference type="SAM" id="Coils"/>
    </source>
</evidence>
<dbReference type="Gene3D" id="1.20.5.1160">
    <property type="entry name" value="Vasodilator-stimulated phosphoprotein"/>
    <property type="match status" value="1"/>
</dbReference>
<feature type="domain" description="IF rod" evidence="6">
    <location>
        <begin position="117"/>
        <end position="430"/>
    </location>
</feature>
<feature type="coiled-coil region" evidence="5">
    <location>
        <begin position="328"/>
        <end position="408"/>
    </location>
</feature>
<dbReference type="GO" id="GO:0045095">
    <property type="term" value="C:keratin filament"/>
    <property type="evidence" value="ECO:0007669"/>
    <property type="project" value="InterPro"/>
</dbReference>
<protein>
    <recommendedName>
        <fullName evidence="6">IF rod domain-containing protein</fullName>
    </recommendedName>
</protein>
<dbReference type="InterPro" id="IPR032444">
    <property type="entry name" value="Keratin_2_head"/>
</dbReference>
<dbReference type="GO" id="GO:0030280">
    <property type="term" value="F:structural constituent of skin epidermis"/>
    <property type="evidence" value="ECO:0007669"/>
    <property type="project" value="TreeGrafter"/>
</dbReference>
<feature type="coiled-coil region" evidence="5">
    <location>
        <begin position="193"/>
        <end position="255"/>
    </location>
</feature>
<dbReference type="Pfam" id="PF16208">
    <property type="entry name" value="Keratin_2_head"/>
    <property type="match status" value="1"/>
</dbReference>
<dbReference type="Ensembl" id="ENSTMTT00000015109.1">
    <property type="protein sequence ID" value="ENSTMTP00000014608.1"/>
    <property type="gene ID" value="ENSTMTG00000010252.1"/>
</dbReference>
<dbReference type="PROSITE" id="PS51842">
    <property type="entry name" value="IF_ROD_2"/>
    <property type="match status" value="1"/>
</dbReference>
<evidence type="ECO:0000256" key="2">
    <source>
        <dbReference type="ARBA" id="ARBA00023054"/>
    </source>
</evidence>
<dbReference type="Proteomes" id="UP000472274">
    <property type="component" value="Unplaced"/>
</dbReference>
<dbReference type="FunFam" id="1.20.5.170:FF:000004">
    <property type="entry name" value="Keratin, type II cytoskeletal 5"/>
    <property type="match status" value="1"/>
</dbReference>
<dbReference type="GeneTree" id="ENSGT00940000155862"/>
<feature type="coiled-coil region" evidence="5">
    <location>
        <begin position="121"/>
        <end position="155"/>
    </location>
</feature>
<dbReference type="PANTHER" id="PTHR45616">
    <property type="entry name" value="GATA-TYPE DOMAIN-CONTAINING PROTEIN"/>
    <property type="match status" value="1"/>
</dbReference>
<comment type="similarity">
    <text evidence="3 4">Belongs to the intermediate filament family.</text>
</comment>
<dbReference type="GO" id="GO:0045109">
    <property type="term" value="P:intermediate filament organization"/>
    <property type="evidence" value="ECO:0007669"/>
    <property type="project" value="TreeGrafter"/>
</dbReference>
<dbReference type="FunFam" id="1.20.5.1160:FF:000001">
    <property type="entry name" value="Keratin type II"/>
    <property type="match status" value="1"/>
</dbReference>
<dbReference type="SMART" id="SM01391">
    <property type="entry name" value="Filament"/>
    <property type="match status" value="1"/>
</dbReference>
<gene>
    <name evidence="7" type="primary">LOC112119690</name>
</gene>
<dbReference type="InterPro" id="IPR039008">
    <property type="entry name" value="IF_rod_dom"/>
</dbReference>
<evidence type="ECO:0000313" key="7">
    <source>
        <dbReference type="Ensembl" id="ENSTMTP00000014608.1"/>
    </source>
</evidence>
<dbReference type="InterPro" id="IPR018039">
    <property type="entry name" value="IF_conserved"/>
</dbReference>
<organism evidence="7 8">
    <name type="scientific">Terrapene triunguis</name>
    <name type="common">Three-toed box turtle</name>
    <dbReference type="NCBI Taxonomy" id="2587831"/>
    <lineage>
        <taxon>Eukaryota</taxon>
        <taxon>Metazoa</taxon>
        <taxon>Chordata</taxon>
        <taxon>Craniata</taxon>
        <taxon>Vertebrata</taxon>
        <taxon>Euteleostomi</taxon>
        <taxon>Archelosauria</taxon>
        <taxon>Testudinata</taxon>
        <taxon>Testudines</taxon>
        <taxon>Cryptodira</taxon>
        <taxon>Durocryptodira</taxon>
        <taxon>Testudinoidea</taxon>
        <taxon>Emydidae</taxon>
        <taxon>Terrapene</taxon>
    </lineage>
</organism>
<dbReference type="GO" id="GO:0005615">
    <property type="term" value="C:extracellular space"/>
    <property type="evidence" value="ECO:0007669"/>
    <property type="project" value="TreeGrafter"/>
</dbReference>
<dbReference type="GO" id="GO:0031424">
    <property type="term" value="P:keratinization"/>
    <property type="evidence" value="ECO:0007669"/>
    <property type="project" value="TreeGrafter"/>
</dbReference>
<dbReference type="Pfam" id="PF00038">
    <property type="entry name" value="Filament"/>
    <property type="match status" value="1"/>
</dbReference>
<accession>A0A674J1Z1</accession>
<evidence type="ECO:0000259" key="6">
    <source>
        <dbReference type="PROSITE" id="PS51842"/>
    </source>
</evidence>
<keyword evidence="1 4" id="KW-0403">Intermediate filament</keyword>
<sequence length="516" mass="57783">MSGGCSRGFGSVSAIVSSGGRSSCTSLSRGRSRHCVFGSRSLYNLGGIKSISNSMIGGGWRLSGGFGGGFGIGGGRSSPGFPICPPGGIQEVTINQNLLVPLNLEIDPEIQKVRVQEREQIKTLNNKFASFIDKVRFLEQQNKVLETKWNLLQQQPTTNAGNNLEPAFEAYIGSLRKHLDSLVGERGRQDSELKNMQDLVEDLKHKYEEEINRRMAAENEFVLLKKDLDAAYMKKVEMEAKVAAMTDEINFLRALYETELAQIQRQISDTSVILSMDNNRALDLDGIIAEVKAHYEDMANRSRAEANSMYQGKFQELQVTAGKHDNDLKNSKLEISELTRLIHRLQADLENVKKQCAKLQSAVAETEERGELTLKDAREKLVELEMALQKAKEETARLLRDYQELLNIKLALDIEIATYKTLLEGEECRCNIYIGPDFCKAASVTVGVYFFCPQIIVLAGFCWLIPETEIFHRVLSVSSTFSREVIATFCFDFNRFEMLKSKHVSIGSTLSAEYLI</sequence>
<keyword evidence="2 5" id="KW-0175">Coiled coil</keyword>
<dbReference type="Gene3D" id="1.20.5.170">
    <property type="match status" value="1"/>
</dbReference>